<protein>
    <submittedName>
        <fullName evidence="1">Uncharacterized protein</fullName>
    </submittedName>
</protein>
<dbReference type="EMBL" id="JYNE01000023">
    <property type="protein sequence ID" value="KNH02204.1"/>
    <property type="molecule type" value="Genomic_DNA"/>
</dbReference>
<dbReference type="STRING" id="1306953.J121_2448"/>
<evidence type="ECO:0000313" key="2">
    <source>
        <dbReference type="Proteomes" id="UP000037446"/>
    </source>
</evidence>
<comment type="caution">
    <text evidence="1">The sequence shown here is derived from an EMBL/GenBank/DDBJ whole genome shotgun (WGS) entry which is preliminary data.</text>
</comment>
<gene>
    <name evidence="1" type="ORF">J121_2448</name>
</gene>
<sequence length="189" mass="21229">MRHPSALTALAIVRDRNEFSHRSAIRSVAMLHVVRDRERGARFSLDHNAFDRETSRAEIIEGIAERIPQDATLIARAPRILQHALRHHAATGSPLPPADLQLLQKLRGDCEILPLECRSAALDETSAAFMLRRAGPGSSILATARRAPEETQTLWLTFLWTLCRKTDRTSLTSAWQAWSALQRARPIPF</sequence>
<dbReference type="AlphaFoldDB" id="A0A0L1KEB0"/>
<accession>A0A0L1KEB0</accession>
<reference evidence="1" key="1">
    <citation type="submission" date="2015-02" db="EMBL/GenBank/DDBJ databases">
        <authorList>
            <person name="Chooi Y.-H."/>
        </authorList>
    </citation>
    <scope>NUCLEOTIDE SEQUENCE [LARGE SCALE GENOMIC DNA]</scope>
    <source>
        <strain evidence="1">LAMA 915</strain>
    </source>
</reference>
<organism evidence="1 2">
    <name type="scientific">Qipengyuania citrea LAMA 915</name>
    <dbReference type="NCBI Taxonomy" id="1306953"/>
    <lineage>
        <taxon>Bacteria</taxon>
        <taxon>Pseudomonadati</taxon>
        <taxon>Pseudomonadota</taxon>
        <taxon>Alphaproteobacteria</taxon>
        <taxon>Sphingomonadales</taxon>
        <taxon>Erythrobacteraceae</taxon>
        <taxon>Qipengyuania</taxon>
    </lineage>
</organism>
<name>A0A0L1KEB0_9SPHN</name>
<dbReference type="Proteomes" id="UP000037446">
    <property type="component" value="Unassembled WGS sequence"/>
</dbReference>
<evidence type="ECO:0000313" key="1">
    <source>
        <dbReference type="EMBL" id="KNH02204.1"/>
    </source>
</evidence>
<dbReference type="PATRIC" id="fig|1306953.7.peg.2532"/>
<proteinExistence type="predicted"/>